<sequence>MTYLKLNSSDYRLLGFYFLLASVWDAAQFYILEKPILKYTVDIPLFWIKTILLLIVFRYLIIELLIKNKKYYLFFITALGCVIIIGFGSLLLQFWSSGNPLKISEMTTNLVFKSYYNSAVDVAIPLGLLLGKKYYENSIQINQIAKEQRETELKVLRSQFDPHFLFNSLNTLDALIDISPEKAKVYLSRLAYLYRYLIQTKDQEVASLEEEMKLAENYFFLIKTRFGHSYEFNVPEVNLPKNKYLPTGALQTVIENVVKHNKPTNDLIITTQITISKNDILVKNNTSKSSETDHYSGNGLQNIKKRYLLLSDKEVTIKEDDTHFTILLPLLNLEH</sequence>
<organism evidence="3 4">
    <name type="scientific">Aquimarina algiphila</name>
    <dbReference type="NCBI Taxonomy" id="2047982"/>
    <lineage>
        <taxon>Bacteria</taxon>
        <taxon>Pseudomonadati</taxon>
        <taxon>Bacteroidota</taxon>
        <taxon>Flavobacteriia</taxon>
        <taxon>Flavobacteriales</taxon>
        <taxon>Flavobacteriaceae</taxon>
        <taxon>Aquimarina</taxon>
    </lineage>
</organism>
<feature type="transmembrane region" description="Helical" evidence="1">
    <location>
        <begin position="73"/>
        <end position="95"/>
    </location>
</feature>
<dbReference type="InterPro" id="IPR010559">
    <property type="entry name" value="Sig_transdc_His_kin_internal"/>
</dbReference>
<name>A0A554VHS8_9FLAO</name>
<keyword evidence="1" id="KW-1133">Transmembrane helix</keyword>
<feature type="transmembrane region" description="Helical" evidence="1">
    <location>
        <begin position="12"/>
        <end position="31"/>
    </location>
</feature>
<feature type="domain" description="Signal transduction histidine kinase internal region" evidence="2">
    <location>
        <begin position="151"/>
        <end position="228"/>
    </location>
</feature>
<keyword evidence="1" id="KW-0472">Membrane</keyword>
<protein>
    <submittedName>
        <fullName evidence="3">Histidine kinase</fullName>
    </submittedName>
</protein>
<dbReference type="Pfam" id="PF06580">
    <property type="entry name" value="His_kinase"/>
    <property type="match status" value="1"/>
</dbReference>
<dbReference type="AlphaFoldDB" id="A0A554VHS8"/>
<gene>
    <name evidence="3" type="ORF">FOF46_16955</name>
</gene>
<evidence type="ECO:0000259" key="2">
    <source>
        <dbReference type="Pfam" id="PF06580"/>
    </source>
</evidence>
<dbReference type="InterPro" id="IPR036890">
    <property type="entry name" value="HATPase_C_sf"/>
</dbReference>
<dbReference type="PANTHER" id="PTHR34220:SF7">
    <property type="entry name" value="SENSOR HISTIDINE KINASE YPDA"/>
    <property type="match status" value="1"/>
</dbReference>
<keyword evidence="3" id="KW-0808">Transferase</keyword>
<dbReference type="GO" id="GO:0016020">
    <property type="term" value="C:membrane"/>
    <property type="evidence" value="ECO:0007669"/>
    <property type="project" value="InterPro"/>
</dbReference>
<dbReference type="OrthoDB" id="9809908at2"/>
<dbReference type="RefSeq" id="WP_143917277.1">
    <property type="nucleotide sequence ID" value="NZ_CANMIK010000042.1"/>
</dbReference>
<dbReference type="Gene3D" id="3.30.565.10">
    <property type="entry name" value="Histidine kinase-like ATPase, C-terminal domain"/>
    <property type="match status" value="1"/>
</dbReference>
<dbReference type="PANTHER" id="PTHR34220">
    <property type="entry name" value="SENSOR HISTIDINE KINASE YPDA"/>
    <property type="match status" value="1"/>
</dbReference>
<comment type="caution">
    <text evidence="3">The sequence shown here is derived from an EMBL/GenBank/DDBJ whole genome shotgun (WGS) entry which is preliminary data.</text>
</comment>
<evidence type="ECO:0000256" key="1">
    <source>
        <dbReference type="SAM" id="Phobius"/>
    </source>
</evidence>
<accession>A0A554VHS8</accession>
<feature type="transmembrane region" description="Helical" evidence="1">
    <location>
        <begin position="43"/>
        <end position="61"/>
    </location>
</feature>
<proteinExistence type="predicted"/>
<keyword evidence="4" id="KW-1185">Reference proteome</keyword>
<keyword evidence="1" id="KW-0812">Transmembrane</keyword>
<dbReference type="InterPro" id="IPR050640">
    <property type="entry name" value="Bact_2-comp_sensor_kinase"/>
</dbReference>
<dbReference type="Proteomes" id="UP000318833">
    <property type="component" value="Unassembled WGS sequence"/>
</dbReference>
<evidence type="ECO:0000313" key="3">
    <source>
        <dbReference type="EMBL" id="TSE07106.1"/>
    </source>
</evidence>
<dbReference type="EMBL" id="VLNR01000037">
    <property type="protein sequence ID" value="TSE07106.1"/>
    <property type="molecule type" value="Genomic_DNA"/>
</dbReference>
<dbReference type="GO" id="GO:0000155">
    <property type="term" value="F:phosphorelay sensor kinase activity"/>
    <property type="evidence" value="ECO:0007669"/>
    <property type="project" value="InterPro"/>
</dbReference>
<reference evidence="3 4" key="1">
    <citation type="submission" date="2019-07" db="EMBL/GenBank/DDBJ databases">
        <title>The draft genome sequence of Aquimarina algiphila M91.</title>
        <authorList>
            <person name="Meng X."/>
        </authorList>
    </citation>
    <scope>NUCLEOTIDE SEQUENCE [LARGE SCALE GENOMIC DNA]</scope>
    <source>
        <strain evidence="3 4">M91</strain>
    </source>
</reference>
<keyword evidence="3" id="KW-0418">Kinase</keyword>
<evidence type="ECO:0000313" key="4">
    <source>
        <dbReference type="Proteomes" id="UP000318833"/>
    </source>
</evidence>